<dbReference type="NCBIfam" id="TIGR02163">
    <property type="entry name" value="napH"/>
    <property type="match status" value="1"/>
</dbReference>
<name>A0A4Q9VY42_9HYPH</name>
<feature type="transmembrane region" description="Helical" evidence="8">
    <location>
        <begin position="92"/>
        <end position="108"/>
    </location>
</feature>
<evidence type="ECO:0000313" key="11">
    <source>
        <dbReference type="Proteomes" id="UP000292781"/>
    </source>
</evidence>
<keyword evidence="6" id="KW-0408">Iron</keyword>
<evidence type="ECO:0000256" key="2">
    <source>
        <dbReference type="ARBA" id="ARBA00022485"/>
    </source>
</evidence>
<evidence type="ECO:0000256" key="1">
    <source>
        <dbReference type="ARBA" id="ARBA00022448"/>
    </source>
</evidence>
<evidence type="ECO:0000256" key="5">
    <source>
        <dbReference type="ARBA" id="ARBA00022982"/>
    </source>
</evidence>
<dbReference type="PANTHER" id="PTHR30176">
    <property type="entry name" value="FERREDOXIN-TYPE PROTEIN NAPH"/>
    <property type="match status" value="1"/>
</dbReference>
<dbReference type="GO" id="GO:0051539">
    <property type="term" value="F:4 iron, 4 sulfur cluster binding"/>
    <property type="evidence" value="ECO:0007669"/>
    <property type="project" value="UniProtKB-KW"/>
</dbReference>
<keyword evidence="7" id="KW-0411">Iron-sulfur</keyword>
<keyword evidence="1" id="KW-0813">Transport</keyword>
<evidence type="ECO:0000259" key="9">
    <source>
        <dbReference type="PROSITE" id="PS51379"/>
    </source>
</evidence>
<dbReference type="Gene3D" id="3.30.70.20">
    <property type="match status" value="1"/>
</dbReference>
<accession>A0A4Q9VY42</accession>
<evidence type="ECO:0000256" key="8">
    <source>
        <dbReference type="SAM" id="Phobius"/>
    </source>
</evidence>
<dbReference type="PROSITE" id="PS00198">
    <property type="entry name" value="4FE4S_FER_1"/>
    <property type="match status" value="1"/>
</dbReference>
<evidence type="ECO:0000256" key="4">
    <source>
        <dbReference type="ARBA" id="ARBA00022737"/>
    </source>
</evidence>
<keyword evidence="3" id="KW-0479">Metal-binding</keyword>
<dbReference type="RefSeq" id="WP_131306333.1">
    <property type="nucleotide sequence ID" value="NZ_SJFN01000004.1"/>
</dbReference>
<dbReference type="Pfam" id="PF12838">
    <property type="entry name" value="Fer4_7"/>
    <property type="match status" value="1"/>
</dbReference>
<gene>
    <name evidence="10" type="primary">napH</name>
    <name evidence="10" type="ORF">EYW49_03715</name>
</gene>
<feature type="transmembrane region" description="Helical" evidence="8">
    <location>
        <begin position="42"/>
        <end position="72"/>
    </location>
</feature>
<sequence length="313" mass="33276">MTGLAAVARRDHATRRADRAGRPSRGFWARHRFLILRRLSQATALALFLTGPLFGVWIAKGTLAASMTFGVVPLTDPLMLAQSLVAGHRPETLALTGGAIVLAFYALVSGRAYCAWVCPIDPVTDLAHWCRERLGLQAKGWQPRPQTRLWVLAMILAVSAVTGTIAWELVNPISFAFRAVVFGSTGALTLVAAVFLFDLVVARRGWCSHLCPVGAFYGLIGARSLVRVSAAGRADCDHCMDCYAACPEPQVIAPALEGAAKGASPVILGRDCSSCGRCVDVCPAGVFRFTHRFDASTTPAGSAARSHSSGETP</sequence>
<evidence type="ECO:0000256" key="3">
    <source>
        <dbReference type="ARBA" id="ARBA00022723"/>
    </source>
</evidence>
<dbReference type="SUPFAM" id="SSF54862">
    <property type="entry name" value="4Fe-4S ferredoxins"/>
    <property type="match status" value="1"/>
</dbReference>
<dbReference type="EMBL" id="SJFN01000004">
    <property type="protein sequence ID" value="TBW40298.1"/>
    <property type="molecule type" value="Genomic_DNA"/>
</dbReference>
<dbReference type="NCBIfam" id="NF007013">
    <property type="entry name" value="PRK09477.1"/>
    <property type="match status" value="1"/>
</dbReference>
<keyword evidence="2" id="KW-0004">4Fe-4S</keyword>
<dbReference type="InterPro" id="IPR051684">
    <property type="entry name" value="Electron_Trans/Redox"/>
</dbReference>
<keyword evidence="11" id="KW-1185">Reference proteome</keyword>
<dbReference type="PROSITE" id="PS51379">
    <property type="entry name" value="4FE4S_FER_2"/>
    <property type="match status" value="1"/>
</dbReference>
<reference evidence="10 11" key="1">
    <citation type="submission" date="2019-02" db="EMBL/GenBank/DDBJ databases">
        <title>Siculibacillus lacustris gen. nov., sp. nov., a new rosette-forming bacterium isolated from a freshwater crater lake (Lake St. Ana, Romania).</title>
        <authorList>
            <person name="Felfoldi T."/>
            <person name="Marton Z."/>
            <person name="Szabo A."/>
            <person name="Mentes A."/>
            <person name="Boka K."/>
            <person name="Marialigeti K."/>
            <person name="Mathe I."/>
            <person name="Koncz M."/>
            <person name="Schumann P."/>
            <person name="Toth E."/>
        </authorList>
    </citation>
    <scope>NUCLEOTIDE SEQUENCE [LARGE SCALE GENOMIC DNA]</scope>
    <source>
        <strain evidence="10 11">SA-279</strain>
    </source>
</reference>
<dbReference type="GO" id="GO:0046872">
    <property type="term" value="F:metal ion binding"/>
    <property type="evidence" value="ECO:0007669"/>
    <property type="project" value="UniProtKB-KW"/>
</dbReference>
<keyword evidence="5" id="KW-0249">Electron transport</keyword>
<keyword evidence="8" id="KW-0472">Membrane</keyword>
<feature type="transmembrane region" description="Helical" evidence="8">
    <location>
        <begin position="149"/>
        <end position="169"/>
    </location>
</feature>
<evidence type="ECO:0000256" key="7">
    <source>
        <dbReference type="ARBA" id="ARBA00023014"/>
    </source>
</evidence>
<dbReference type="PANTHER" id="PTHR30176:SF3">
    <property type="entry name" value="FERREDOXIN-TYPE PROTEIN NAPH"/>
    <property type="match status" value="1"/>
</dbReference>
<dbReference type="InterPro" id="IPR011886">
    <property type="entry name" value="NapH_MauN"/>
</dbReference>
<evidence type="ECO:0000256" key="6">
    <source>
        <dbReference type="ARBA" id="ARBA00023004"/>
    </source>
</evidence>
<dbReference type="GO" id="GO:0005886">
    <property type="term" value="C:plasma membrane"/>
    <property type="evidence" value="ECO:0007669"/>
    <property type="project" value="TreeGrafter"/>
</dbReference>
<dbReference type="Proteomes" id="UP000292781">
    <property type="component" value="Unassembled WGS sequence"/>
</dbReference>
<dbReference type="InterPro" id="IPR017896">
    <property type="entry name" value="4Fe4S_Fe-S-bd"/>
</dbReference>
<protein>
    <submittedName>
        <fullName evidence="10">Quinol dehydrogenase ferredoxin subunit NapH</fullName>
    </submittedName>
</protein>
<dbReference type="InterPro" id="IPR017900">
    <property type="entry name" value="4Fe4S_Fe_S_CS"/>
</dbReference>
<dbReference type="Pfam" id="PF12801">
    <property type="entry name" value="Fer4_5"/>
    <property type="match status" value="2"/>
</dbReference>
<feature type="domain" description="4Fe-4S ferredoxin-type" evidence="9">
    <location>
        <begin position="263"/>
        <end position="292"/>
    </location>
</feature>
<dbReference type="OrthoDB" id="9806398at2"/>
<keyword evidence="8" id="KW-1133">Transmembrane helix</keyword>
<keyword evidence="8" id="KW-0812">Transmembrane</keyword>
<organism evidence="10 11">
    <name type="scientific">Siculibacillus lacustris</name>
    <dbReference type="NCBI Taxonomy" id="1549641"/>
    <lineage>
        <taxon>Bacteria</taxon>
        <taxon>Pseudomonadati</taxon>
        <taxon>Pseudomonadota</taxon>
        <taxon>Alphaproteobacteria</taxon>
        <taxon>Hyphomicrobiales</taxon>
        <taxon>Ancalomicrobiaceae</taxon>
        <taxon>Siculibacillus</taxon>
    </lineage>
</organism>
<comment type="caution">
    <text evidence="10">The sequence shown here is derived from an EMBL/GenBank/DDBJ whole genome shotgun (WGS) entry which is preliminary data.</text>
</comment>
<feature type="transmembrane region" description="Helical" evidence="8">
    <location>
        <begin position="175"/>
        <end position="197"/>
    </location>
</feature>
<keyword evidence="4" id="KW-0677">Repeat</keyword>
<dbReference type="AlphaFoldDB" id="A0A4Q9VY42"/>
<evidence type="ECO:0000313" key="10">
    <source>
        <dbReference type="EMBL" id="TBW40298.1"/>
    </source>
</evidence>
<proteinExistence type="predicted"/>